<evidence type="ECO:0000256" key="12">
    <source>
        <dbReference type="PIRSR" id="PIRSR035805-2"/>
    </source>
</evidence>
<comment type="similarity">
    <text evidence="1 14">Belongs to the thymidine kinase family.</text>
</comment>
<evidence type="ECO:0000256" key="2">
    <source>
        <dbReference type="ARBA" id="ARBA00012118"/>
    </source>
</evidence>
<evidence type="ECO:0000256" key="9">
    <source>
        <dbReference type="ARBA" id="ARBA00022840"/>
    </source>
</evidence>
<comment type="catalytic activity">
    <reaction evidence="10 13">
        <text>thymidine + ATP = dTMP + ADP + H(+)</text>
        <dbReference type="Rhea" id="RHEA:19129"/>
        <dbReference type="ChEBI" id="CHEBI:15378"/>
        <dbReference type="ChEBI" id="CHEBI:17748"/>
        <dbReference type="ChEBI" id="CHEBI:30616"/>
        <dbReference type="ChEBI" id="CHEBI:63528"/>
        <dbReference type="ChEBI" id="CHEBI:456216"/>
        <dbReference type="EC" id="2.7.1.21"/>
    </reaction>
</comment>
<dbReference type="Pfam" id="PF00265">
    <property type="entry name" value="TK"/>
    <property type="match status" value="1"/>
</dbReference>
<keyword evidence="5" id="KW-0479">Metal-binding</keyword>
<dbReference type="GO" id="GO:0042802">
    <property type="term" value="F:identical protein binding"/>
    <property type="evidence" value="ECO:0007669"/>
    <property type="project" value="UniProtKB-ARBA"/>
</dbReference>
<evidence type="ECO:0000256" key="11">
    <source>
        <dbReference type="PIRSR" id="PIRSR035805-1"/>
    </source>
</evidence>
<dbReference type="GO" id="GO:0046104">
    <property type="term" value="P:thymidine metabolic process"/>
    <property type="evidence" value="ECO:0007669"/>
    <property type="project" value="TreeGrafter"/>
</dbReference>
<keyword evidence="8" id="KW-0862">Zinc</keyword>
<keyword evidence="9 13" id="KW-0067">ATP-binding</keyword>
<dbReference type="GO" id="GO:0004797">
    <property type="term" value="F:thymidine kinase activity"/>
    <property type="evidence" value="ECO:0007669"/>
    <property type="project" value="UniProtKB-EC"/>
</dbReference>
<dbReference type="InterPro" id="IPR027417">
    <property type="entry name" value="P-loop_NTPase"/>
</dbReference>
<feature type="binding site" evidence="12">
    <location>
        <position position="167"/>
    </location>
    <ligand>
        <name>substrate</name>
    </ligand>
</feature>
<dbReference type="AlphaFoldDB" id="A0A6B2LGL3"/>
<evidence type="ECO:0000256" key="3">
    <source>
        <dbReference type="ARBA" id="ARBA00022634"/>
    </source>
</evidence>
<dbReference type="SUPFAM" id="SSF52540">
    <property type="entry name" value="P-loop containing nucleoside triphosphate hydrolases"/>
    <property type="match status" value="1"/>
</dbReference>
<dbReference type="SUPFAM" id="SSF57716">
    <property type="entry name" value="Glucocorticoid receptor-like (DNA-binding domain)"/>
    <property type="match status" value="1"/>
</dbReference>
<evidence type="ECO:0000256" key="5">
    <source>
        <dbReference type="ARBA" id="ARBA00022723"/>
    </source>
</evidence>
<feature type="region of interest" description="Disordered" evidence="15">
    <location>
        <begin position="190"/>
        <end position="219"/>
    </location>
</feature>
<evidence type="ECO:0000256" key="4">
    <source>
        <dbReference type="ARBA" id="ARBA00022679"/>
    </source>
</evidence>
<dbReference type="EMBL" id="GIBP01007237">
    <property type="protein sequence ID" value="NDV36206.1"/>
    <property type="molecule type" value="Transcribed_RNA"/>
</dbReference>
<dbReference type="FunFam" id="3.40.50.300:FF:001270">
    <property type="entry name" value="Thymidine kinase"/>
    <property type="match status" value="1"/>
</dbReference>
<keyword evidence="4 13" id="KW-0808">Transferase</keyword>
<evidence type="ECO:0000256" key="6">
    <source>
        <dbReference type="ARBA" id="ARBA00022741"/>
    </source>
</evidence>
<accession>A0A6B2LGL3</accession>
<evidence type="ECO:0000256" key="7">
    <source>
        <dbReference type="ARBA" id="ARBA00022777"/>
    </source>
</evidence>
<dbReference type="PROSITE" id="PS00603">
    <property type="entry name" value="TK_CELLULAR_TYPE"/>
    <property type="match status" value="1"/>
</dbReference>
<dbReference type="Gene3D" id="3.40.50.300">
    <property type="entry name" value="P-loop containing nucleotide triphosphate hydrolases"/>
    <property type="match status" value="1"/>
</dbReference>
<evidence type="ECO:0000256" key="14">
    <source>
        <dbReference type="RuleBase" id="RU004165"/>
    </source>
</evidence>
<evidence type="ECO:0000256" key="8">
    <source>
        <dbReference type="ARBA" id="ARBA00022833"/>
    </source>
</evidence>
<reference evidence="16" key="1">
    <citation type="journal article" date="2020" name="J. Eukaryot. Microbiol.">
        <title>De novo Sequencing, Assembly and Annotation of the Transcriptome for the Free-Living Testate Amoeba Arcella intermedia.</title>
        <authorList>
            <person name="Ribeiro G.M."/>
            <person name="Porfirio-Sousa A.L."/>
            <person name="Maurer-Alcala X.X."/>
            <person name="Katz L.A."/>
            <person name="Lahr D.J.G."/>
        </authorList>
    </citation>
    <scope>NUCLEOTIDE SEQUENCE</scope>
</reference>
<dbReference type="GO" id="GO:0005524">
    <property type="term" value="F:ATP binding"/>
    <property type="evidence" value="ECO:0007669"/>
    <property type="project" value="UniProtKB-KW"/>
</dbReference>
<feature type="active site" description="Proton acceptor" evidence="11">
    <location>
        <position position="84"/>
    </location>
</feature>
<evidence type="ECO:0000256" key="13">
    <source>
        <dbReference type="RuleBase" id="RU000544"/>
    </source>
</evidence>
<proteinExistence type="inferred from homology"/>
<keyword evidence="6 13" id="KW-0547">Nucleotide-binding</keyword>
<dbReference type="FunFam" id="3.30.60.20:FF:000051">
    <property type="entry name" value="Thymidine kinase"/>
    <property type="match status" value="1"/>
</dbReference>
<keyword evidence="3 13" id="KW-0237">DNA synthesis</keyword>
<dbReference type="GO" id="GO:0071897">
    <property type="term" value="P:DNA biosynthetic process"/>
    <property type="evidence" value="ECO:0007669"/>
    <property type="project" value="UniProtKB-KW"/>
</dbReference>
<evidence type="ECO:0000256" key="10">
    <source>
        <dbReference type="ARBA" id="ARBA00048254"/>
    </source>
</evidence>
<organism evidence="16">
    <name type="scientific">Arcella intermedia</name>
    <dbReference type="NCBI Taxonomy" id="1963864"/>
    <lineage>
        <taxon>Eukaryota</taxon>
        <taxon>Amoebozoa</taxon>
        <taxon>Tubulinea</taxon>
        <taxon>Elardia</taxon>
        <taxon>Arcellinida</taxon>
        <taxon>Sphaerothecina</taxon>
        <taxon>Arcellidae</taxon>
        <taxon>Arcella</taxon>
    </lineage>
</organism>
<dbReference type="GO" id="GO:0046872">
    <property type="term" value="F:metal ion binding"/>
    <property type="evidence" value="ECO:0007669"/>
    <property type="project" value="UniProtKB-KW"/>
</dbReference>
<dbReference type="InterPro" id="IPR001267">
    <property type="entry name" value="Thymidine_kinase"/>
</dbReference>
<evidence type="ECO:0000313" key="16">
    <source>
        <dbReference type="EMBL" id="NDV36206.1"/>
    </source>
</evidence>
<dbReference type="Gene3D" id="3.30.60.20">
    <property type="match status" value="1"/>
</dbReference>
<dbReference type="EC" id="2.7.1.21" evidence="2 13"/>
<evidence type="ECO:0000256" key="15">
    <source>
        <dbReference type="SAM" id="MobiDB-lite"/>
    </source>
</evidence>
<protein>
    <recommendedName>
        <fullName evidence="2 13">Thymidine kinase</fullName>
        <ecNumber evidence="2 13">2.7.1.21</ecNumber>
    </recommendedName>
</protein>
<dbReference type="PANTHER" id="PTHR11441:SF0">
    <property type="entry name" value="THYMIDINE KINASE, CYTOSOLIC"/>
    <property type="match status" value="1"/>
</dbReference>
<dbReference type="InterPro" id="IPR020633">
    <property type="entry name" value="Thymidine_kinase_CS"/>
</dbReference>
<sequence>MSHGSIQIIFGPMFSGKSTELLRRIRRYTVAKRKCLVLKYEHDTRYSKDKMSTHDQIVWTAVPCTVLETAKELSLEYDVIGIDEGQFFPDVVSFSEHMADLGKVVIVAALDGTFQRKPFGSILELVPLAEHVTKLTAVCVICQGDASFSKRLVDETQVELIGGEDKYIAVCRQCYHLDVKNRVQPQSPPATFLLVSPSKNSPTLPKEGKDGMTPTKLQF</sequence>
<evidence type="ECO:0000256" key="1">
    <source>
        <dbReference type="ARBA" id="ARBA00007587"/>
    </source>
</evidence>
<keyword evidence="7 13" id="KW-0418">Kinase</keyword>
<name>A0A6B2LGL3_9EUKA</name>
<dbReference type="PANTHER" id="PTHR11441">
    <property type="entry name" value="THYMIDINE KINASE"/>
    <property type="match status" value="1"/>
</dbReference>
<dbReference type="PIRSF" id="PIRSF035805">
    <property type="entry name" value="TK_cell"/>
    <property type="match status" value="1"/>
</dbReference>